<evidence type="ECO:0000313" key="1">
    <source>
        <dbReference type="EMBL" id="KLK94681.1"/>
    </source>
</evidence>
<sequence>MLSWSNGPADEQINRLKMLKRQMFGRAKFDLLRHRVLHAT</sequence>
<comment type="caution">
    <text evidence="1">The sequence shown here is derived from an EMBL/GenBank/DDBJ whole genome shotgun (WGS) entry which is preliminary data.</text>
</comment>
<dbReference type="AlphaFoldDB" id="A0A0H1RIK1"/>
<name>A0A0H1RIK1_9HYPH</name>
<dbReference type="PATRIC" id="fig|1225564.3.peg.6295"/>
<dbReference type="EMBL" id="LCYG01000007">
    <property type="protein sequence ID" value="KLK94681.1"/>
    <property type="molecule type" value="Genomic_DNA"/>
</dbReference>
<proteinExistence type="predicted"/>
<evidence type="ECO:0000313" key="2">
    <source>
        <dbReference type="Proteomes" id="UP000035489"/>
    </source>
</evidence>
<keyword evidence="2" id="KW-1185">Reference proteome</keyword>
<protein>
    <submittedName>
        <fullName evidence="1">Transposase</fullName>
    </submittedName>
</protein>
<dbReference type="STRING" id="1225564.AA309_02225"/>
<accession>A0A0H1RIK1</accession>
<organism evidence="1 2">
    <name type="scientific">Microvirga vignae</name>
    <dbReference type="NCBI Taxonomy" id="1225564"/>
    <lineage>
        <taxon>Bacteria</taxon>
        <taxon>Pseudomonadati</taxon>
        <taxon>Pseudomonadota</taxon>
        <taxon>Alphaproteobacteria</taxon>
        <taxon>Hyphomicrobiales</taxon>
        <taxon>Methylobacteriaceae</taxon>
        <taxon>Microvirga</taxon>
    </lineage>
</organism>
<dbReference type="Proteomes" id="UP000035489">
    <property type="component" value="Unassembled WGS sequence"/>
</dbReference>
<reference evidence="1 2" key="1">
    <citation type="submission" date="2015-05" db="EMBL/GenBank/DDBJ databases">
        <title>Draft genome sequence of Microvirga vignae strain BR3299, a novel nitrogen fixing bacteria isolated from Brazil semi-aired region.</title>
        <authorList>
            <person name="Zilli J.E."/>
            <person name="Passos S.R."/>
            <person name="Leite J."/>
            <person name="Baldani J.I."/>
            <person name="Xavier G.R."/>
            <person name="Rumjaneck N.G."/>
            <person name="Simoes-Araujo J.L."/>
        </authorList>
    </citation>
    <scope>NUCLEOTIDE SEQUENCE [LARGE SCALE GENOMIC DNA]</scope>
    <source>
        <strain evidence="1 2">BR3299</strain>
    </source>
</reference>
<gene>
    <name evidence="1" type="ORF">AA309_02225</name>
</gene>